<sequence length="117" mass="13347">MNLYHEWNSGGFIERSVSEAKYVLEGHLKVITHGPLGWQKNVNPVLNWSNRPQTKGAVRQSIKIDLDSGLPDVYDDDVLNAKCDAIFHHFFEAYRGRVQSIFAAAHLTFPEKKICLH</sequence>
<protein>
    <submittedName>
        <fullName evidence="1">Uncharacterized protein</fullName>
    </submittedName>
</protein>
<dbReference type="RefSeq" id="WP_171328366.1">
    <property type="nucleotide sequence ID" value="NZ_WVRA01000001.1"/>
</dbReference>
<dbReference type="Proteomes" id="UP000597886">
    <property type="component" value="Unassembled WGS sequence"/>
</dbReference>
<proteinExistence type="predicted"/>
<gene>
    <name evidence="1" type="ORF">GS634_03085</name>
</gene>
<accession>A0AA90YU47</accession>
<comment type="caution">
    <text evidence="1">The sequence shown here is derived from an EMBL/GenBank/DDBJ whole genome shotgun (WGS) entry which is preliminary data.</text>
</comment>
<organism evidence="1 2">
    <name type="scientific">Ruegeria atlantica</name>
    <dbReference type="NCBI Taxonomy" id="81569"/>
    <lineage>
        <taxon>Bacteria</taxon>
        <taxon>Pseudomonadati</taxon>
        <taxon>Pseudomonadota</taxon>
        <taxon>Alphaproteobacteria</taxon>
        <taxon>Rhodobacterales</taxon>
        <taxon>Roseobacteraceae</taxon>
        <taxon>Ruegeria</taxon>
    </lineage>
</organism>
<evidence type="ECO:0000313" key="2">
    <source>
        <dbReference type="Proteomes" id="UP000597886"/>
    </source>
</evidence>
<evidence type="ECO:0000313" key="1">
    <source>
        <dbReference type="EMBL" id="NOE17103.1"/>
    </source>
</evidence>
<name>A0AA90YU47_9RHOB</name>
<reference evidence="1" key="1">
    <citation type="submission" date="2019-12" db="EMBL/GenBank/DDBJ databases">
        <title>Ruegeria JWLKs population differentiation of coral mucus and skeleton niches.</title>
        <authorList>
            <person name="Luo D."/>
        </authorList>
    </citation>
    <scope>NUCLEOTIDE SEQUENCE</scope>
    <source>
        <strain evidence="1">HKCCD6181</strain>
    </source>
</reference>
<dbReference type="AlphaFoldDB" id="A0AA90YU47"/>
<dbReference type="EMBL" id="WVRA01000001">
    <property type="protein sequence ID" value="NOE17103.1"/>
    <property type="molecule type" value="Genomic_DNA"/>
</dbReference>